<dbReference type="AlphaFoldDB" id="A0AAU7QCS2"/>
<sequence length="480" mass="50741">MPTSVTGVIPTSEEYNDLVTQEELSAASGASIINFMEQTVYNTLLKIAGMDTLGGTNGPLGYDPAGLDLTLLNAIGSSPRDIMNYGRLINGVIELFGIRRNAVARSSIANSSGVNIWNPQVAGVADVLALSTYASADQVNDFVMISSSAANPWETGQSVVFSSDGFVSTNTELLTGIKIGSIVKTNESTPSWGIVDAINTETGKVTLLGSIWGQAGLAVTPASGSLLECNPQTKIWAANKVLQLISGGRATAGAIEEWDYVNQTGSTANTIGHDLVNLKQSNSDCDTGYVVRGSEDGSGNYRGWLTGFSARLFKNYGFSTIQSGPQQAFADYYSAASSQFSFYSNGESTYAFSAQVSSSSPLSQAGKVQTLLSSYGFRMRSGDATTVITSSTTLSTYVGSYIINLSTGQTLTLPDPTNSVAGYTMKLRFFNDNIVTITTNISTIKCYILGGGSYASQSFNPTAGKTYELVWDGNAWGVWS</sequence>
<gene>
    <name evidence="1" type="ORF">ABK905_07425</name>
</gene>
<proteinExistence type="predicted"/>
<reference evidence="1" key="1">
    <citation type="submission" date="2024-06" db="EMBL/GenBank/DDBJ databases">
        <authorList>
            <person name="Coelho C."/>
            <person name="Bento M."/>
            <person name="Garcia E."/>
            <person name="Camelo A."/>
            <person name="Brandao I."/>
            <person name="Espirito Santo C."/>
            <person name="Trovao J."/>
            <person name="Verissimo A."/>
            <person name="Costa J."/>
            <person name="Tiago I."/>
        </authorList>
    </citation>
    <scope>NUCLEOTIDE SEQUENCE</scope>
    <source>
        <strain evidence="1">KWT182</strain>
    </source>
</reference>
<accession>A0AAU7QCS2</accession>
<organism evidence="1">
    <name type="scientific">Acerihabitans sp. KWT182</name>
    <dbReference type="NCBI Taxonomy" id="3157919"/>
    <lineage>
        <taxon>Bacteria</taxon>
        <taxon>Pseudomonadati</taxon>
        <taxon>Pseudomonadota</taxon>
        <taxon>Gammaproteobacteria</taxon>
        <taxon>Enterobacterales</taxon>
        <taxon>Pectobacteriaceae</taxon>
        <taxon>Acerihabitans</taxon>
    </lineage>
</organism>
<dbReference type="EMBL" id="CP157947">
    <property type="protein sequence ID" value="XBS70890.1"/>
    <property type="molecule type" value="Genomic_DNA"/>
</dbReference>
<evidence type="ECO:0000313" key="1">
    <source>
        <dbReference type="EMBL" id="XBS70890.1"/>
    </source>
</evidence>
<protein>
    <submittedName>
        <fullName evidence="1">Uncharacterized protein</fullName>
    </submittedName>
</protein>
<name>A0AAU7QCS2_9GAMM</name>